<dbReference type="PANTHER" id="PTHR23504">
    <property type="entry name" value="MAJOR FACILITATOR SUPERFAMILY DOMAIN-CONTAINING PROTEIN 10"/>
    <property type="match status" value="1"/>
</dbReference>
<feature type="transmembrane region" description="Helical" evidence="7">
    <location>
        <begin position="75"/>
        <end position="94"/>
    </location>
</feature>
<dbReference type="eggNOG" id="COG2814">
    <property type="taxonomic scope" value="Bacteria"/>
</dbReference>
<protein>
    <submittedName>
        <fullName evidence="9">Multidrug MFS transporter</fullName>
    </submittedName>
</protein>
<dbReference type="PRINTS" id="PR01035">
    <property type="entry name" value="TCRTETA"/>
</dbReference>
<dbReference type="CDD" id="cd17325">
    <property type="entry name" value="MFS_MdtG_SLC18_like"/>
    <property type="match status" value="1"/>
</dbReference>
<feature type="transmembrane region" description="Helical" evidence="7">
    <location>
        <begin position="245"/>
        <end position="264"/>
    </location>
</feature>
<evidence type="ECO:0000256" key="7">
    <source>
        <dbReference type="SAM" id="Phobius"/>
    </source>
</evidence>
<dbReference type="Pfam" id="PF07690">
    <property type="entry name" value="MFS_1"/>
    <property type="match status" value="1"/>
</dbReference>
<evidence type="ECO:0000313" key="9">
    <source>
        <dbReference type="EMBL" id="KGR90244.1"/>
    </source>
</evidence>
<sequence length="390" mass="42532">MSSKVSKVTIIILLSNIFVSFVGIGLVIPVLPTIMDELDLNGSYVGYMVAAFSIAQFIVSPFAGKWADIVGRKRMIILGLIIFSFSEFLFGIGQSIEVLFLSRILGGVSSAFIMPSVTAFIADITTVQDRAKILGYMSAAINTGFIIGPGIGGFLAGLGSRAPFFAAAILAGLAAILSFIYLKEPDRVQNESNIPTEKFGMKRIFSGLYLIPFLLLFTSTFGLASFESLFSLFVDHKFQFTPFDIAIIVTGGGLVGAIVQVLFFDPLTKKLGEIVLVRYCFIFSALLVWIMTVVETYLAVMITSCIIFVGFDLIRPAITSFLTKVARNEQGFVGGMNSMFTSLGNIFGPIAGGLLFDENIHYPYYFATIILILSIFLSAFWVNTKENSIK</sequence>
<keyword evidence="5 7" id="KW-1133">Transmembrane helix</keyword>
<dbReference type="PANTHER" id="PTHR23504:SF115">
    <property type="entry name" value="MULTIDRUG RESISTANCE PROTEIN 2"/>
    <property type="match status" value="1"/>
</dbReference>
<feature type="domain" description="Major facilitator superfamily (MFS) profile" evidence="8">
    <location>
        <begin position="9"/>
        <end position="386"/>
    </location>
</feature>
<feature type="transmembrane region" description="Helical" evidence="7">
    <location>
        <begin position="162"/>
        <end position="182"/>
    </location>
</feature>
<dbReference type="OrthoDB" id="9793283at2"/>
<evidence type="ECO:0000256" key="2">
    <source>
        <dbReference type="ARBA" id="ARBA00007520"/>
    </source>
</evidence>
<keyword evidence="3" id="KW-0813">Transport</keyword>
<evidence type="ECO:0000256" key="6">
    <source>
        <dbReference type="ARBA" id="ARBA00023136"/>
    </source>
</evidence>
<dbReference type="Gene3D" id="1.20.1250.20">
    <property type="entry name" value="MFS general substrate transporter like domains"/>
    <property type="match status" value="1"/>
</dbReference>
<evidence type="ECO:0000256" key="1">
    <source>
        <dbReference type="ARBA" id="ARBA00004651"/>
    </source>
</evidence>
<evidence type="ECO:0000313" key="10">
    <source>
        <dbReference type="Proteomes" id="UP000030595"/>
    </source>
</evidence>
<feature type="transmembrane region" description="Helical" evidence="7">
    <location>
        <begin position="362"/>
        <end position="382"/>
    </location>
</feature>
<feature type="transmembrane region" description="Helical" evidence="7">
    <location>
        <begin position="44"/>
        <end position="63"/>
    </location>
</feature>
<feature type="transmembrane region" description="Helical" evidence="7">
    <location>
        <begin position="335"/>
        <end position="356"/>
    </location>
</feature>
<dbReference type="AlphaFoldDB" id="A0A0A3IZP8"/>
<dbReference type="InterPro" id="IPR001958">
    <property type="entry name" value="Tet-R_TetA/multi-R_MdtG-like"/>
</dbReference>
<name>A0A0A3IZP8_9BACL</name>
<feature type="transmembrane region" description="Helical" evidence="7">
    <location>
        <begin position="100"/>
        <end position="121"/>
    </location>
</feature>
<evidence type="ECO:0000256" key="3">
    <source>
        <dbReference type="ARBA" id="ARBA00022448"/>
    </source>
</evidence>
<evidence type="ECO:0000259" key="8">
    <source>
        <dbReference type="PROSITE" id="PS50850"/>
    </source>
</evidence>
<dbReference type="InterPro" id="IPR005829">
    <property type="entry name" value="Sugar_transporter_CS"/>
</dbReference>
<dbReference type="RefSeq" id="WP_036177416.1">
    <property type="nucleotide sequence ID" value="NZ_AVCZ01000023.1"/>
</dbReference>
<gene>
    <name evidence="9" type="ORF">CD30_12825</name>
</gene>
<comment type="similarity">
    <text evidence="2">Belongs to the major facilitator superfamily. TCR/Tet family.</text>
</comment>
<keyword evidence="4 7" id="KW-0812">Transmembrane</keyword>
<dbReference type="GO" id="GO:0022857">
    <property type="term" value="F:transmembrane transporter activity"/>
    <property type="evidence" value="ECO:0007669"/>
    <property type="project" value="InterPro"/>
</dbReference>
<keyword evidence="10" id="KW-1185">Reference proteome</keyword>
<dbReference type="Proteomes" id="UP000030595">
    <property type="component" value="Unassembled WGS sequence"/>
</dbReference>
<feature type="transmembrane region" description="Helical" evidence="7">
    <location>
        <begin position="133"/>
        <end position="156"/>
    </location>
</feature>
<evidence type="ECO:0000256" key="5">
    <source>
        <dbReference type="ARBA" id="ARBA00022989"/>
    </source>
</evidence>
<dbReference type="InterPro" id="IPR036259">
    <property type="entry name" value="MFS_trans_sf"/>
</dbReference>
<feature type="transmembrane region" description="Helical" evidence="7">
    <location>
        <begin position="297"/>
        <end position="314"/>
    </location>
</feature>
<dbReference type="PROSITE" id="PS50850">
    <property type="entry name" value="MFS"/>
    <property type="match status" value="1"/>
</dbReference>
<reference evidence="9 10" key="1">
    <citation type="submission" date="2014-02" db="EMBL/GenBank/DDBJ databases">
        <title>Draft genome sequence of Lysinibacillus massiliensis CCUG 49529.</title>
        <authorList>
            <person name="Zhang F."/>
            <person name="Wang G."/>
            <person name="Zhang L."/>
        </authorList>
    </citation>
    <scope>NUCLEOTIDE SEQUENCE [LARGE SCALE GENOMIC DNA]</scope>
    <source>
        <strain evidence="9 10">CCUG 49529</strain>
    </source>
</reference>
<feature type="transmembrane region" description="Helical" evidence="7">
    <location>
        <begin position="12"/>
        <end position="32"/>
    </location>
</feature>
<dbReference type="InterPro" id="IPR020846">
    <property type="entry name" value="MFS_dom"/>
</dbReference>
<comment type="subcellular location">
    <subcellularLocation>
        <location evidence="1">Cell membrane</location>
        <topology evidence="1">Multi-pass membrane protein</topology>
    </subcellularLocation>
</comment>
<dbReference type="PROSITE" id="PS00216">
    <property type="entry name" value="SUGAR_TRANSPORT_1"/>
    <property type="match status" value="1"/>
</dbReference>
<accession>A0A0A3IZP8</accession>
<organism evidence="9 10">
    <name type="scientific">Ureibacillus massiliensis 4400831 = CIP 108448 = CCUG 49529</name>
    <dbReference type="NCBI Taxonomy" id="1211035"/>
    <lineage>
        <taxon>Bacteria</taxon>
        <taxon>Bacillati</taxon>
        <taxon>Bacillota</taxon>
        <taxon>Bacilli</taxon>
        <taxon>Bacillales</taxon>
        <taxon>Caryophanaceae</taxon>
        <taxon>Ureibacillus</taxon>
    </lineage>
</organism>
<keyword evidence="6 7" id="KW-0472">Membrane</keyword>
<dbReference type="SUPFAM" id="SSF103473">
    <property type="entry name" value="MFS general substrate transporter"/>
    <property type="match status" value="1"/>
</dbReference>
<evidence type="ECO:0000256" key="4">
    <source>
        <dbReference type="ARBA" id="ARBA00022692"/>
    </source>
</evidence>
<dbReference type="InterPro" id="IPR011701">
    <property type="entry name" value="MFS"/>
</dbReference>
<proteinExistence type="inferred from homology"/>
<feature type="transmembrane region" description="Helical" evidence="7">
    <location>
        <begin position="203"/>
        <end position="225"/>
    </location>
</feature>
<dbReference type="EMBL" id="JPVQ01000023">
    <property type="protein sequence ID" value="KGR90244.1"/>
    <property type="molecule type" value="Genomic_DNA"/>
</dbReference>
<comment type="caution">
    <text evidence="9">The sequence shown here is derived from an EMBL/GenBank/DDBJ whole genome shotgun (WGS) entry which is preliminary data.</text>
</comment>
<feature type="transmembrane region" description="Helical" evidence="7">
    <location>
        <begin position="271"/>
        <end position="291"/>
    </location>
</feature>
<dbReference type="GO" id="GO:0005886">
    <property type="term" value="C:plasma membrane"/>
    <property type="evidence" value="ECO:0007669"/>
    <property type="project" value="UniProtKB-SubCell"/>
</dbReference>